<dbReference type="InterPro" id="IPR050315">
    <property type="entry name" value="FAD-oxidoreductase_2"/>
</dbReference>
<dbReference type="Gene3D" id="3.90.700.10">
    <property type="entry name" value="Succinate dehydrogenase/fumarate reductase flavoprotein, catalytic domain"/>
    <property type="match status" value="1"/>
</dbReference>
<feature type="domain" description="FAD-dependent oxidoreductase 2 FAD-binding" evidence="10">
    <location>
        <begin position="25"/>
        <end position="546"/>
    </location>
</feature>
<keyword evidence="12" id="KW-1185">Reference proteome</keyword>
<reference evidence="11 12" key="1">
    <citation type="submission" date="2019-08" db="EMBL/GenBank/DDBJ databases">
        <title>Arthrobacter sp. nov., isolated from plateau pika and Tibetan wild ass.</title>
        <authorList>
            <person name="Ge Y."/>
        </authorList>
    </citation>
    <scope>NUCLEOTIDE SEQUENCE [LARGE SCALE GENOMIC DNA]</scope>
    <source>
        <strain evidence="11 12">785</strain>
    </source>
</reference>
<comment type="similarity">
    <text evidence="7">Belongs to the FAD-dependent oxidoreductase 2 family. 3-oxosteroid dehydrogenase subfamily.</text>
</comment>
<dbReference type="InterPro" id="IPR036188">
    <property type="entry name" value="FAD/NAD-bd_sf"/>
</dbReference>
<dbReference type="AlphaFoldDB" id="A0A5N6MST5"/>
<dbReference type="SUPFAM" id="SSF51905">
    <property type="entry name" value="FAD/NAD(P)-binding domain"/>
    <property type="match status" value="1"/>
</dbReference>
<dbReference type="PANTHER" id="PTHR43400:SF10">
    <property type="entry name" value="3-OXOSTEROID 1-DEHYDROGENASE"/>
    <property type="match status" value="1"/>
</dbReference>
<comment type="cofactor">
    <cofactor evidence="1">
        <name>FAD</name>
        <dbReference type="ChEBI" id="CHEBI:57692"/>
    </cofactor>
</comment>
<evidence type="ECO:0000256" key="5">
    <source>
        <dbReference type="ARBA" id="ARBA00023221"/>
    </source>
</evidence>
<comment type="caution">
    <text evidence="11">The sequence shown here is derived from an EMBL/GenBank/DDBJ whole genome shotgun (WGS) entry which is preliminary data.</text>
</comment>
<evidence type="ECO:0000256" key="6">
    <source>
        <dbReference type="ARBA" id="ARBA00051951"/>
    </source>
</evidence>
<proteinExistence type="inferred from homology"/>
<evidence type="ECO:0000256" key="2">
    <source>
        <dbReference type="ARBA" id="ARBA00022630"/>
    </source>
</evidence>
<evidence type="ECO:0000259" key="10">
    <source>
        <dbReference type="Pfam" id="PF00890"/>
    </source>
</evidence>
<keyword evidence="5" id="KW-0753">Steroid metabolism</keyword>
<evidence type="ECO:0000256" key="9">
    <source>
        <dbReference type="ARBA" id="ARBA00069709"/>
    </source>
</evidence>
<dbReference type="Pfam" id="PF00890">
    <property type="entry name" value="FAD_binding_2"/>
    <property type="match status" value="1"/>
</dbReference>
<accession>A0A5N6MST5</accession>
<keyword evidence="2" id="KW-0285">Flavoprotein</keyword>
<evidence type="ECO:0000256" key="3">
    <source>
        <dbReference type="ARBA" id="ARBA00022827"/>
    </source>
</evidence>
<dbReference type="InterPro" id="IPR027477">
    <property type="entry name" value="Succ_DH/fumarate_Rdtase_cat_sf"/>
</dbReference>
<keyword evidence="4" id="KW-0560">Oxidoreductase</keyword>
<name>A0A5N6MST5_9MICC</name>
<evidence type="ECO:0000256" key="7">
    <source>
        <dbReference type="ARBA" id="ARBA00061147"/>
    </source>
</evidence>
<organism evidence="11 12">
    <name type="scientific">Arthrobacter yangruifuii</name>
    <dbReference type="NCBI Taxonomy" id="2606616"/>
    <lineage>
        <taxon>Bacteria</taxon>
        <taxon>Bacillati</taxon>
        <taxon>Actinomycetota</taxon>
        <taxon>Actinomycetes</taxon>
        <taxon>Micrococcales</taxon>
        <taxon>Micrococcaceae</taxon>
        <taxon>Arthrobacter</taxon>
    </lineage>
</organism>
<gene>
    <name evidence="11" type="ORF">GD627_03600</name>
</gene>
<dbReference type="SUPFAM" id="SSF56425">
    <property type="entry name" value="Succinate dehydrogenase/fumarate reductase flavoprotein, catalytic domain"/>
    <property type="match status" value="1"/>
</dbReference>
<evidence type="ECO:0000256" key="4">
    <source>
        <dbReference type="ARBA" id="ARBA00023002"/>
    </source>
</evidence>
<evidence type="ECO:0000313" key="11">
    <source>
        <dbReference type="EMBL" id="KAD4060154.1"/>
    </source>
</evidence>
<evidence type="ECO:0000313" key="12">
    <source>
        <dbReference type="Proteomes" id="UP000326852"/>
    </source>
</evidence>
<comment type="catalytic activity">
    <reaction evidence="6">
        <text>a 3-oxosteroid + A = a 3-oxo-Delta(1)-steroid + AH2</text>
        <dbReference type="Rhea" id="RHEA:13329"/>
        <dbReference type="ChEBI" id="CHEBI:13193"/>
        <dbReference type="ChEBI" id="CHEBI:17499"/>
        <dbReference type="ChEBI" id="CHEBI:20156"/>
        <dbReference type="ChEBI" id="CHEBI:47788"/>
        <dbReference type="EC" id="1.3.99.4"/>
    </reaction>
</comment>
<dbReference type="InterPro" id="IPR003953">
    <property type="entry name" value="FAD-dep_OxRdtase_2_FAD-bd"/>
</dbReference>
<dbReference type="GO" id="GO:0047571">
    <property type="term" value="F:3-oxosteroid 1-dehydrogenase activity"/>
    <property type="evidence" value="ECO:0007669"/>
    <property type="project" value="UniProtKB-EC"/>
</dbReference>
<dbReference type="Gene3D" id="3.50.50.60">
    <property type="entry name" value="FAD/NAD(P)-binding domain"/>
    <property type="match status" value="2"/>
</dbReference>
<dbReference type="PANTHER" id="PTHR43400">
    <property type="entry name" value="FUMARATE REDUCTASE"/>
    <property type="match status" value="1"/>
</dbReference>
<evidence type="ECO:0000256" key="1">
    <source>
        <dbReference type="ARBA" id="ARBA00001974"/>
    </source>
</evidence>
<dbReference type="EC" id="1.3.99.4" evidence="8"/>
<dbReference type="GO" id="GO:0008202">
    <property type="term" value="P:steroid metabolic process"/>
    <property type="evidence" value="ECO:0007669"/>
    <property type="project" value="UniProtKB-KW"/>
</dbReference>
<keyword evidence="3" id="KW-0274">FAD</keyword>
<sequence length="600" mass="63239">METGETVAGAAAAGGPATEWDRIVDVLVVGTGAAALTAAITAADEGLDVLVVESTGLWGGTTSISGGGLWMPNNPLKKKDGVPDSREKALTYMEEVIADVGPVSSRERKLAFLETVPEVVTFLGDLGVQWMRSKDYPDYYPDRPGGMVGRSLEVKAFDTKLLGPWFKQSRPAASGIPAPLATDDVWELSRAWSTPSGFIRGARFVFRTLGGLARGKRLYGLGGALASSLMYIVRNQQTPVWLSAPLTDLIQDDDGAVLGAVVSRDGRDVRIRARRGVVLGAGGFARNAEWREQYQGLEKEYSSAPEGDLGQAIDIVASRGGALALMDDAWWGPSAVGPKGNVTFTLAERSMPFSLVVDAAGNRFLNESESYVDFGHHMLENNKLVPGTPAWLVFDARHARRYLFNALLQGRAEWKKQGLLLQDESITGLAEKMGVPPAALQATVERFNGFAKTGVDEDFHRGDTVYDTYYSDPRVKPNPNLGPLEKGPFSAVRLYPGDLGTKGGLVTDADARVLREDGSVIPGLYAAGNTTASVMGRTYPGAGATIAPAVVFGYRAARHAAAYGPEAGSVPAAGSAAAPAVEPAAAPAAPAAPPAVPAAG</sequence>
<dbReference type="Proteomes" id="UP000326852">
    <property type="component" value="Unassembled WGS sequence"/>
</dbReference>
<dbReference type="FunFam" id="3.50.50.60:FF:000208">
    <property type="entry name" value="3-ketosteroid dehydrogenase"/>
    <property type="match status" value="1"/>
</dbReference>
<evidence type="ECO:0000256" key="8">
    <source>
        <dbReference type="ARBA" id="ARBA00066536"/>
    </source>
</evidence>
<dbReference type="EMBL" id="VTFX01000001">
    <property type="protein sequence ID" value="KAD4060154.1"/>
    <property type="molecule type" value="Genomic_DNA"/>
</dbReference>
<protein>
    <recommendedName>
        <fullName evidence="9">3-oxosteroid 1-dehydrogenase</fullName>
        <ecNumber evidence="8">1.3.99.4</ecNumber>
    </recommendedName>
</protein>
<dbReference type="RefSeq" id="WP_152271373.1">
    <property type="nucleotide sequence ID" value="NZ_VTFX01000001.1"/>
</dbReference>
<keyword evidence="5" id="KW-0443">Lipid metabolism</keyword>